<feature type="domain" description="ATP-grasp" evidence="14">
    <location>
        <begin position="106"/>
        <end position="306"/>
    </location>
</feature>
<dbReference type="Proteomes" id="UP000823611">
    <property type="component" value="Unassembled WGS sequence"/>
</dbReference>
<comment type="caution">
    <text evidence="15">The sequence shown here is derived from an EMBL/GenBank/DDBJ whole genome shotgun (WGS) entry which is preliminary data.</text>
</comment>
<dbReference type="InterPro" id="IPR011761">
    <property type="entry name" value="ATP-grasp"/>
</dbReference>
<dbReference type="GO" id="GO:0046872">
    <property type="term" value="F:metal ion binding"/>
    <property type="evidence" value="ECO:0007669"/>
    <property type="project" value="UniProtKB-KW"/>
</dbReference>
<evidence type="ECO:0000256" key="2">
    <source>
        <dbReference type="ARBA" id="ARBA00010871"/>
    </source>
</evidence>
<keyword evidence="12" id="KW-0479">Metal-binding</keyword>
<feature type="active site" evidence="11">
    <location>
        <position position="151"/>
    </location>
</feature>
<dbReference type="InterPro" id="IPR000291">
    <property type="entry name" value="D-Ala_lig_Van_CS"/>
</dbReference>
<dbReference type="EC" id="6.3.2.4" evidence="10"/>
<keyword evidence="9 10" id="KW-0961">Cell wall biogenesis/degradation</keyword>
<dbReference type="EMBL" id="JADIMX010000040">
    <property type="protein sequence ID" value="MBO8434101.1"/>
    <property type="molecule type" value="Genomic_DNA"/>
</dbReference>
<dbReference type="SUPFAM" id="SSF56059">
    <property type="entry name" value="Glutathione synthetase ATP-binding domain-like"/>
    <property type="match status" value="1"/>
</dbReference>
<dbReference type="PROSITE" id="PS50975">
    <property type="entry name" value="ATP_GRASP"/>
    <property type="match status" value="1"/>
</dbReference>
<dbReference type="GO" id="GO:0005737">
    <property type="term" value="C:cytoplasm"/>
    <property type="evidence" value="ECO:0007669"/>
    <property type="project" value="UniProtKB-SubCell"/>
</dbReference>
<keyword evidence="4 10" id="KW-0436">Ligase</keyword>
<dbReference type="Pfam" id="PF07478">
    <property type="entry name" value="Dala_Dala_lig_C"/>
    <property type="match status" value="1"/>
</dbReference>
<dbReference type="NCBIfam" id="TIGR01205">
    <property type="entry name" value="D_ala_D_alaTIGR"/>
    <property type="match status" value="1"/>
</dbReference>
<dbReference type="PIRSF" id="PIRSF039102">
    <property type="entry name" value="Ddl/VanB"/>
    <property type="match status" value="1"/>
</dbReference>
<keyword evidence="7 10" id="KW-0133">Cell shape</keyword>
<comment type="cofactor">
    <cofactor evidence="12">
        <name>Mg(2+)</name>
        <dbReference type="ChEBI" id="CHEBI:18420"/>
    </cofactor>
    <cofactor evidence="12">
        <name>Mn(2+)</name>
        <dbReference type="ChEBI" id="CHEBI:29035"/>
    </cofactor>
    <text evidence="12">Binds 2 magnesium or manganese ions per subunit.</text>
</comment>
<dbReference type="GO" id="GO:0009252">
    <property type="term" value="P:peptidoglycan biosynthetic process"/>
    <property type="evidence" value="ECO:0007669"/>
    <property type="project" value="UniProtKB-UniRule"/>
</dbReference>
<reference evidence="15" key="2">
    <citation type="journal article" date="2021" name="PeerJ">
        <title>Extensive microbial diversity within the chicken gut microbiome revealed by metagenomics and culture.</title>
        <authorList>
            <person name="Gilroy R."/>
            <person name="Ravi A."/>
            <person name="Getino M."/>
            <person name="Pursley I."/>
            <person name="Horton D.L."/>
            <person name="Alikhan N.F."/>
            <person name="Baker D."/>
            <person name="Gharbi K."/>
            <person name="Hall N."/>
            <person name="Watson M."/>
            <person name="Adriaenssens E.M."/>
            <person name="Foster-Nyarko E."/>
            <person name="Jarju S."/>
            <person name="Secka A."/>
            <person name="Antonio M."/>
            <person name="Oren A."/>
            <person name="Chaudhuri R.R."/>
            <person name="La Ragione R."/>
            <person name="Hildebrand F."/>
            <person name="Pallen M.J."/>
        </authorList>
    </citation>
    <scope>NUCLEOTIDE SEQUENCE</scope>
    <source>
        <strain evidence="15">F6-4510</strain>
    </source>
</reference>
<feature type="active site" evidence="11">
    <location>
        <position position="15"/>
    </location>
</feature>
<feature type="binding site" evidence="12">
    <location>
        <position position="275"/>
    </location>
    <ligand>
        <name>Mg(2+)</name>
        <dbReference type="ChEBI" id="CHEBI:18420"/>
        <label>2</label>
    </ligand>
</feature>
<feature type="binding site" evidence="12">
    <location>
        <position position="273"/>
    </location>
    <ligand>
        <name>Mg(2+)</name>
        <dbReference type="ChEBI" id="CHEBI:18420"/>
        <label>2</label>
    </ligand>
</feature>
<dbReference type="PROSITE" id="PS00843">
    <property type="entry name" value="DALA_DALA_LIGASE_1"/>
    <property type="match status" value="1"/>
</dbReference>
<feature type="binding site" evidence="12">
    <location>
        <position position="261"/>
    </location>
    <ligand>
        <name>Mg(2+)</name>
        <dbReference type="ChEBI" id="CHEBI:18420"/>
        <label>1</label>
    </ligand>
</feature>
<evidence type="ECO:0000256" key="3">
    <source>
        <dbReference type="ARBA" id="ARBA00022490"/>
    </source>
</evidence>
<dbReference type="Pfam" id="PF01820">
    <property type="entry name" value="Dala_Dala_lig_N"/>
    <property type="match status" value="2"/>
</dbReference>
<dbReference type="GO" id="GO:0008360">
    <property type="term" value="P:regulation of cell shape"/>
    <property type="evidence" value="ECO:0007669"/>
    <property type="project" value="UniProtKB-KW"/>
</dbReference>
<evidence type="ECO:0000256" key="13">
    <source>
        <dbReference type="PROSITE-ProRule" id="PRU00409"/>
    </source>
</evidence>
<evidence type="ECO:0000256" key="9">
    <source>
        <dbReference type="ARBA" id="ARBA00023316"/>
    </source>
</evidence>
<protein>
    <recommendedName>
        <fullName evidence="10">D-alanine--D-alanine ligase</fullName>
        <ecNumber evidence="10">6.3.2.4</ecNumber>
    </recommendedName>
    <alternativeName>
        <fullName evidence="10">D-Ala-D-Ala ligase</fullName>
    </alternativeName>
    <alternativeName>
        <fullName evidence="10">D-alanylalanine synthetase</fullName>
    </alternativeName>
</protein>
<evidence type="ECO:0000256" key="1">
    <source>
        <dbReference type="ARBA" id="ARBA00004496"/>
    </source>
</evidence>
<dbReference type="InterPro" id="IPR011127">
    <property type="entry name" value="Dala_Dala_lig_N"/>
</dbReference>
<keyword evidence="12" id="KW-0460">Magnesium</keyword>
<dbReference type="InterPro" id="IPR005905">
    <property type="entry name" value="D_ala_D_ala"/>
</dbReference>
<evidence type="ECO:0000256" key="4">
    <source>
        <dbReference type="ARBA" id="ARBA00022598"/>
    </source>
</evidence>
<keyword evidence="6 13" id="KW-0067">ATP-binding</keyword>
<keyword evidence="3 10" id="KW-0963">Cytoplasm</keyword>
<evidence type="ECO:0000256" key="10">
    <source>
        <dbReference type="HAMAP-Rule" id="MF_00047"/>
    </source>
</evidence>
<reference evidence="15" key="1">
    <citation type="submission" date="2020-10" db="EMBL/GenBank/DDBJ databases">
        <authorList>
            <person name="Gilroy R."/>
        </authorList>
    </citation>
    <scope>NUCLEOTIDE SEQUENCE</scope>
    <source>
        <strain evidence="15">F6-4510</strain>
    </source>
</reference>
<name>A0A9D9DX62_9FIRM</name>
<comment type="function">
    <text evidence="10">Cell wall formation.</text>
</comment>
<dbReference type="GO" id="GO:0005524">
    <property type="term" value="F:ATP binding"/>
    <property type="evidence" value="ECO:0007669"/>
    <property type="project" value="UniProtKB-UniRule"/>
</dbReference>
<evidence type="ECO:0000256" key="7">
    <source>
        <dbReference type="ARBA" id="ARBA00022960"/>
    </source>
</evidence>
<dbReference type="HAMAP" id="MF_00047">
    <property type="entry name" value="Dala_Dala_lig"/>
    <property type="match status" value="1"/>
</dbReference>
<dbReference type="PANTHER" id="PTHR23132:SF23">
    <property type="entry name" value="D-ALANINE--D-ALANINE LIGASE B"/>
    <property type="match status" value="1"/>
</dbReference>
<dbReference type="Gene3D" id="3.30.1490.20">
    <property type="entry name" value="ATP-grasp fold, A domain"/>
    <property type="match status" value="1"/>
</dbReference>
<evidence type="ECO:0000256" key="5">
    <source>
        <dbReference type="ARBA" id="ARBA00022741"/>
    </source>
</evidence>
<dbReference type="SUPFAM" id="SSF52440">
    <property type="entry name" value="PreATP-grasp domain"/>
    <property type="match status" value="1"/>
</dbReference>
<dbReference type="NCBIfam" id="NF002378">
    <property type="entry name" value="PRK01372.1"/>
    <property type="match status" value="1"/>
</dbReference>
<comment type="subcellular location">
    <subcellularLocation>
        <location evidence="1 10">Cytoplasm</location>
    </subcellularLocation>
</comment>
<feature type="active site" evidence="11">
    <location>
        <position position="284"/>
    </location>
</feature>
<dbReference type="Gene3D" id="3.30.470.20">
    <property type="entry name" value="ATP-grasp fold, B domain"/>
    <property type="match status" value="1"/>
</dbReference>
<accession>A0A9D9DX62</accession>
<evidence type="ECO:0000256" key="12">
    <source>
        <dbReference type="PIRSR" id="PIRSR039102-3"/>
    </source>
</evidence>
<proteinExistence type="inferred from homology"/>
<comment type="pathway">
    <text evidence="10">Cell wall biogenesis; peptidoglycan biosynthesis.</text>
</comment>
<comment type="similarity">
    <text evidence="2 10">Belongs to the D-alanine--D-alanine ligase family.</text>
</comment>
<evidence type="ECO:0000313" key="16">
    <source>
        <dbReference type="Proteomes" id="UP000823611"/>
    </source>
</evidence>
<sequence>MKTKVLILYGGYSKEREISFMTAQKILDNIDYDKYEVSKIEVPYNKENTEWVSNIIKIKPDIVFIALHGGDGENGAVQGLLDCLSIPYTGSSVLASAIAMNKYVAKSIMRLNYIPVPADILIRKNMDYTEVLDKITQIGFPLVLKPNSGGSSIDIYVANNIDELANAMDKLSDVDDDILIEKFISGREVTCGIFEDKGKLNVTSVLDIGTKSKFYNYSEKYEGETSFADISTLPDYLQSMIKQIAKKVFLTVNAKGYACVDMIVSEEQVYVLEINTLPGMTVKSLLPKAVEKSGNPFSSFIDMLIDNELKRVKSTYK</sequence>
<keyword evidence="12" id="KW-0464">Manganese</keyword>
<keyword evidence="8 10" id="KW-0573">Peptidoglycan synthesis</keyword>
<dbReference type="InterPro" id="IPR011095">
    <property type="entry name" value="Dala_Dala_lig_C"/>
</dbReference>
<feature type="binding site" evidence="12">
    <location>
        <position position="273"/>
    </location>
    <ligand>
        <name>Mg(2+)</name>
        <dbReference type="ChEBI" id="CHEBI:18420"/>
        <label>1</label>
    </ligand>
</feature>
<dbReference type="InterPro" id="IPR013815">
    <property type="entry name" value="ATP_grasp_subdomain_1"/>
</dbReference>
<evidence type="ECO:0000256" key="11">
    <source>
        <dbReference type="PIRSR" id="PIRSR039102-1"/>
    </source>
</evidence>
<dbReference type="Gene3D" id="3.40.50.20">
    <property type="match status" value="1"/>
</dbReference>
<evidence type="ECO:0000256" key="6">
    <source>
        <dbReference type="ARBA" id="ARBA00022840"/>
    </source>
</evidence>
<keyword evidence="5 13" id="KW-0547">Nucleotide-binding</keyword>
<comment type="catalytic activity">
    <reaction evidence="10">
        <text>2 D-alanine + ATP = D-alanyl-D-alanine + ADP + phosphate + H(+)</text>
        <dbReference type="Rhea" id="RHEA:11224"/>
        <dbReference type="ChEBI" id="CHEBI:15378"/>
        <dbReference type="ChEBI" id="CHEBI:30616"/>
        <dbReference type="ChEBI" id="CHEBI:43474"/>
        <dbReference type="ChEBI" id="CHEBI:57416"/>
        <dbReference type="ChEBI" id="CHEBI:57822"/>
        <dbReference type="ChEBI" id="CHEBI:456216"/>
        <dbReference type="EC" id="6.3.2.4"/>
    </reaction>
</comment>
<dbReference type="PANTHER" id="PTHR23132">
    <property type="entry name" value="D-ALANINE--D-ALANINE LIGASE"/>
    <property type="match status" value="1"/>
</dbReference>
<evidence type="ECO:0000259" key="14">
    <source>
        <dbReference type="PROSITE" id="PS50975"/>
    </source>
</evidence>
<evidence type="ECO:0000313" key="15">
    <source>
        <dbReference type="EMBL" id="MBO8434101.1"/>
    </source>
</evidence>
<evidence type="ECO:0000256" key="8">
    <source>
        <dbReference type="ARBA" id="ARBA00022984"/>
    </source>
</evidence>
<dbReference type="GO" id="GO:0008716">
    <property type="term" value="F:D-alanine-D-alanine ligase activity"/>
    <property type="evidence" value="ECO:0007669"/>
    <property type="project" value="UniProtKB-UniRule"/>
</dbReference>
<dbReference type="GO" id="GO:0071555">
    <property type="term" value="P:cell wall organization"/>
    <property type="evidence" value="ECO:0007669"/>
    <property type="project" value="UniProtKB-KW"/>
</dbReference>
<dbReference type="InterPro" id="IPR016185">
    <property type="entry name" value="PreATP-grasp_dom_sf"/>
</dbReference>
<gene>
    <name evidence="10" type="primary">ddl</name>
    <name evidence="15" type="ORF">IAC55_02100</name>
</gene>
<organism evidence="15 16">
    <name type="scientific">Candidatus Fimicola merdigallinarum</name>
    <dbReference type="NCBI Taxonomy" id="2840819"/>
    <lineage>
        <taxon>Bacteria</taxon>
        <taxon>Bacillati</taxon>
        <taxon>Bacillota</taxon>
        <taxon>Clostridia</taxon>
        <taxon>Lachnospirales</taxon>
        <taxon>Lachnospiraceae</taxon>
        <taxon>Lachnospiraceae incertae sedis</taxon>
        <taxon>Candidatus Fimicola</taxon>
    </lineage>
</organism>
<dbReference type="AlphaFoldDB" id="A0A9D9DX62"/>